<evidence type="ECO:0000256" key="1">
    <source>
        <dbReference type="SAM" id="MobiDB-lite"/>
    </source>
</evidence>
<dbReference type="AlphaFoldDB" id="A0A4Q7TRC6"/>
<keyword evidence="2" id="KW-0812">Transmembrane</keyword>
<dbReference type="OrthoDB" id="4981788at2"/>
<evidence type="ECO:0000256" key="2">
    <source>
        <dbReference type="SAM" id="Phobius"/>
    </source>
</evidence>
<dbReference type="EMBL" id="SHKI01000006">
    <property type="protein sequence ID" value="RZT62727.1"/>
    <property type="molecule type" value="Genomic_DNA"/>
</dbReference>
<comment type="caution">
    <text evidence="3">The sequence shown here is derived from an EMBL/GenBank/DDBJ whole genome shotgun (WGS) entry which is preliminary data.</text>
</comment>
<protein>
    <submittedName>
        <fullName evidence="3">Uncharacterized protein DUF4229</fullName>
    </submittedName>
</protein>
<reference evidence="3 4" key="1">
    <citation type="journal article" date="2015" name="Stand. Genomic Sci.">
        <title>Genomic Encyclopedia of Bacterial and Archaeal Type Strains, Phase III: the genomes of soil and plant-associated and newly described type strains.</title>
        <authorList>
            <person name="Whitman W.B."/>
            <person name="Woyke T."/>
            <person name="Klenk H.P."/>
            <person name="Zhou Y."/>
            <person name="Lilburn T.G."/>
            <person name="Beck B.J."/>
            <person name="De Vos P."/>
            <person name="Vandamme P."/>
            <person name="Eisen J.A."/>
            <person name="Garrity G."/>
            <person name="Hugenholtz P."/>
            <person name="Kyrpides N.C."/>
        </authorList>
    </citation>
    <scope>NUCLEOTIDE SEQUENCE [LARGE SCALE GENOMIC DNA]</scope>
    <source>
        <strain evidence="3 4">RF6</strain>
    </source>
</reference>
<feature type="region of interest" description="Disordered" evidence="1">
    <location>
        <begin position="110"/>
        <end position="165"/>
    </location>
</feature>
<feature type="compositionally biased region" description="Basic and acidic residues" evidence="1">
    <location>
        <begin position="154"/>
        <end position="165"/>
    </location>
</feature>
<feature type="transmembrane region" description="Helical" evidence="2">
    <location>
        <begin position="42"/>
        <end position="60"/>
    </location>
</feature>
<organism evidence="3 4">
    <name type="scientific">Leucobacter luti</name>
    <dbReference type="NCBI Taxonomy" id="340320"/>
    <lineage>
        <taxon>Bacteria</taxon>
        <taxon>Bacillati</taxon>
        <taxon>Actinomycetota</taxon>
        <taxon>Actinomycetes</taxon>
        <taxon>Micrococcales</taxon>
        <taxon>Microbacteriaceae</taxon>
        <taxon>Leucobacter</taxon>
    </lineage>
</organism>
<feature type="transmembrane region" description="Helical" evidence="2">
    <location>
        <begin position="66"/>
        <end position="87"/>
    </location>
</feature>
<evidence type="ECO:0000313" key="4">
    <source>
        <dbReference type="Proteomes" id="UP000291832"/>
    </source>
</evidence>
<evidence type="ECO:0000313" key="3">
    <source>
        <dbReference type="EMBL" id="RZT62727.1"/>
    </source>
</evidence>
<dbReference type="InterPro" id="IPR025323">
    <property type="entry name" value="DUF4229"/>
</dbReference>
<accession>A0A4Q7TRC6</accession>
<keyword evidence="4" id="KW-1185">Reference proteome</keyword>
<feature type="compositionally biased region" description="Low complexity" evidence="1">
    <location>
        <begin position="119"/>
        <end position="149"/>
    </location>
</feature>
<name>A0A4Q7TRC6_9MICO</name>
<dbReference type="Pfam" id="PF14012">
    <property type="entry name" value="DUF4229"/>
    <property type="match status" value="1"/>
</dbReference>
<proteinExistence type="predicted"/>
<dbReference type="Proteomes" id="UP000291832">
    <property type="component" value="Unassembled WGS sequence"/>
</dbReference>
<keyword evidence="2" id="KW-0472">Membrane</keyword>
<sequence>MLPSYPARVPTGWVPAAAHPPRLSRGAASGARLVAVKNPRTAWLVYSVLRLLFFAVPFAVLFALGIWPWLAAIFAALIGFSLSIIFLSRPRDTASESIYEWRNRDRTPDSILEDEAVEASEAQQAASDATAEPQATAAPEASAEPQAAAGSGDESPHARDTRDTQ</sequence>
<gene>
    <name evidence="3" type="ORF">EV139_2428</name>
</gene>
<keyword evidence="2" id="KW-1133">Transmembrane helix</keyword>